<sequence length="358" mass="40429">QAAEQGYFLKEEFHYLDVTQIRKFTIFDMFHCALACLRNNLCLSLNTASSRGTEGMLWCELLSSDKNRNAENYHKNTSSHHFSILRSPCSSSPCQNKGTCIPNYNSNTFDCLCKDSFLGEFCEKDWHHKRFNDLYYFSNCIFNRSNVSKLVSLYLGSQPTSVLCHMGDFGCGDGGWTPVMKINGNKSTFHYRSNYWSNKTEYNTAGGETGFDSQETKLPTYWNTSFSKICLGMKIGEQIRFIVINMKASSLYSLIADGKHRRTSLGRETWKKLIGLEASLQINCNREGFNAKSGGLLFAKARIGIVSNNENHCFYSDSRIGFGTGGDRDDNNTCGNEASHRPDNGDKHIKAMGYILVH</sequence>
<feature type="disulfide bond" evidence="1">
    <location>
        <begin position="113"/>
        <end position="122"/>
    </location>
</feature>
<gene>
    <name evidence="3" type="ORF">PMEA_00013337</name>
</gene>
<dbReference type="SMART" id="SM00181">
    <property type="entry name" value="EGF"/>
    <property type="match status" value="1"/>
</dbReference>
<reference evidence="3 4" key="1">
    <citation type="submission" date="2022-05" db="EMBL/GenBank/DDBJ databases">
        <authorList>
            <consortium name="Genoscope - CEA"/>
            <person name="William W."/>
        </authorList>
    </citation>
    <scope>NUCLEOTIDE SEQUENCE [LARGE SCALE GENOMIC DNA]</scope>
</reference>
<dbReference type="CDD" id="cd00054">
    <property type="entry name" value="EGF_CA"/>
    <property type="match status" value="1"/>
</dbReference>
<dbReference type="PROSITE" id="PS50026">
    <property type="entry name" value="EGF_3"/>
    <property type="match status" value="1"/>
</dbReference>
<keyword evidence="4" id="KW-1185">Reference proteome</keyword>
<accession>A0AAU9WW99</accession>
<evidence type="ECO:0000313" key="3">
    <source>
        <dbReference type="EMBL" id="CAH3128173.1"/>
    </source>
</evidence>
<dbReference type="AlphaFoldDB" id="A0AAU9WW99"/>
<protein>
    <recommendedName>
        <fullName evidence="2">EGF-like domain-containing protein</fullName>
    </recommendedName>
</protein>
<dbReference type="EMBL" id="CALNXJ010000023">
    <property type="protein sequence ID" value="CAH3128173.1"/>
    <property type="molecule type" value="Genomic_DNA"/>
</dbReference>
<dbReference type="InterPro" id="IPR000742">
    <property type="entry name" value="EGF"/>
</dbReference>
<keyword evidence="1" id="KW-0245">EGF-like domain</keyword>
<evidence type="ECO:0000259" key="2">
    <source>
        <dbReference type="PROSITE" id="PS50026"/>
    </source>
</evidence>
<dbReference type="PROSITE" id="PS00022">
    <property type="entry name" value="EGF_1"/>
    <property type="match status" value="1"/>
</dbReference>
<comment type="caution">
    <text evidence="1">Lacks conserved residue(s) required for the propagation of feature annotation.</text>
</comment>
<feature type="disulfide bond" evidence="1">
    <location>
        <begin position="94"/>
        <end position="111"/>
    </location>
</feature>
<feature type="domain" description="EGF-like" evidence="2">
    <location>
        <begin position="85"/>
        <end position="123"/>
    </location>
</feature>
<name>A0AAU9WW99_9CNID</name>
<evidence type="ECO:0000256" key="1">
    <source>
        <dbReference type="PROSITE-ProRule" id="PRU00076"/>
    </source>
</evidence>
<dbReference type="SUPFAM" id="SSF57196">
    <property type="entry name" value="EGF/Laminin"/>
    <property type="match status" value="1"/>
</dbReference>
<dbReference type="Gene3D" id="2.10.25.10">
    <property type="entry name" value="Laminin"/>
    <property type="match status" value="1"/>
</dbReference>
<keyword evidence="1" id="KW-1015">Disulfide bond</keyword>
<evidence type="ECO:0000313" key="4">
    <source>
        <dbReference type="Proteomes" id="UP001159428"/>
    </source>
</evidence>
<feature type="non-terminal residue" evidence="3">
    <location>
        <position position="1"/>
    </location>
</feature>
<dbReference type="Proteomes" id="UP001159428">
    <property type="component" value="Unassembled WGS sequence"/>
</dbReference>
<comment type="caution">
    <text evidence="3">The sequence shown here is derived from an EMBL/GenBank/DDBJ whole genome shotgun (WGS) entry which is preliminary data.</text>
</comment>
<proteinExistence type="predicted"/>
<organism evidence="3 4">
    <name type="scientific">Pocillopora meandrina</name>
    <dbReference type="NCBI Taxonomy" id="46732"/>
    <lineage>
        <taxon>Eukaryota</taxon>
        <taxon>Metazoa</taxon>
        <taxon>Cnidaria</taxon>
        <taxon>Anthozoa</taxon>
        <taxon>Hexacorallia</taxon>
        <taxon>Scleractinia</taxon>
        <taxon>Astrocoeniina</taxon>
        <taxon>Pocilloporidae</taxon>
        <taxon>Pocillopora</taxon>
    </lineage>
</organism>